<dbReference type="Proteomes" id="UP000613740">
    <property type="component" value="Unassembled WGS sequence"/>
</dbReference>
<feature type="transmembrane region" description="Helical" evidence="2">
    <location>
        <begin position="1443"/>
        <end position="1466"/>
    </location>
</feature>
<evidence type="ECO:0000313" key="4">
    <source>
        <dbReference type="Proteomes" id="UP000613740"/>
    </source>
</evidence>
<accession>A0A836BCX8</accession>
<dbReference type="OrthoDB" id="547223at2759"/>
<feature type="transmembrane region" description="Helical" evidence="2">
    <location>
        <begin position="1385"/>
        <end position="1405"/>
    </location>
</feature>
<feature type="transmembrane region" description="Helical" evidence="2">
    <location>
        <begin position="1063"/>
        <end position="1086"/>
    </location>
</feature>
<organism evidence="3 4">
    <name type="scientific">Chlamydomonas schloesseri</name>
    <dbReference type="NCBI Taxonomy" id="2026947"/>
    <lineage>
        <taxon>Eukaryota</taxon>
        <taxon>Viridiplantae</taxon>
        <taxon>Chlorophyta</taxon>
        <taxon>core chlorophytes</taxon>
        <taxon>Chlorophyceae</taxon>
        <taxon>CS clade</taxon>
        <taxon>Chlamydomonadales</taxon>
        <taxon>Chlamydomonadaceae</taxon>
        <taxon>Chlamydomonas</taxon>
    </lineage>
</organism>
<feature type="transmembrane region" description="Helical" evidence="2">
    <location>
        <begin position="1346"/>
        <end position="1369"/>
    </location>
</feature>
<comment type="caution">
    <text evidence="3">The sequence shown here is derived from an EMBL/GenBank/DDBJ whole genome shotgun (WGS) entry which is preliminary data.</text>
</comment>
<feature type="compositionally biased region" description="Acidic residues" evidence="1">
    <location>
        <begin position="1509"/>
        <end position="1519"/>
    </location>
</feature>
<reference evidence="3" key="1">
    <citation type="journal article" date="2020" name="bioRxiv">
        <title>Comparative genomics of Chlamydomonas.</title>
        <authorList>
            <person name="Craig R.J."/>
            <person name="Hasan A.R."/>
            <person name="Ness R.W."/>
            <person name="Keightley P.D."/>
        </authorList>
    </citation>
    <scope>NUCLEOTIDE SEQUENCE</scope>
    <source>
        <strain evidence="3">CCAP 11/173</strain>
    </source>
</reference>
<dbReference type="SUPFAM" id="SSF51126">
    <property type="entry name" value="Pectin lyase-like"/>
    <property type="match status" value="3"/>
</dbReference>
<dbReference type="EMBL" id="JAEHOD010000002">
    <property type="protein sequence ID" value="KAG2454160.1"/>
    <property type="molecule type" value="Genomic_DNA"/>
</dbReference>
<sequence>MRLTVANCSFTDNSAFDSAGVFSVDDSESMFIDSTFNGNSAGRGREHDPTAPEGYGGALMLTSCRQSGANIINSAFTSNYGQGSGGAVMGSACRMQVEGSTFERNTAMDAGGAVYVIHRRSATSSETTLPPLKLMASNFTANTARGADGGAVLARNIHADVTGCRFDDNSAPSGRGGGCAVDNNLRLAATGNIFARNQASEGGAMLVAKTDNVTITGLTLVSNVASELGGGLSFARCPCVDVMHATVSNNTVGTGVTGSGGGIHLQQTTRLRADSPAACMLPTGYSARFVNLTVQGNAAAESGGAFLIGGFGDDVLLTNMTVAGNMATSGLGGGIAVMLPRSGGKGLVTGASYSNQLLGLALSNNSVAGDGGAVYLAGNVTATMGNSSLYGNAALGSGGAFKANDCNLLNVTNCTFGGNSATKVGGAAHVESCRMLLVREVWAVGNAAASAGGLAVLNPTLDGATVALVLNSTFYGQVAASAGSDATGYGGAMLISGRVAALVTDTRFESNYADTMGGAVLVDSTACQGVGLLPHPVVGNVSCNTVITSAKDSLEDLVFNNTARANGGAFYVTTSAGLHIACVRAAAPDCLQSVRRNGISQLRDFLESATASTNSSIATGYGALVASQPVRLSLEGAAWTIVPPVTSNETAAAGGAQGATNTTADVGTDAAAGQTSAVDASVPAPPSAATQLSSTLDSAPVISVSENGTVLITSFSNRPMDLHFSVYDAFDQVAEDGREGYRMGVVRIKPDSTVTYNSSTSTSSVCEPELKGSLVGIVTRGSTIINAFRARAPKGTFKLNITVEDMEFNTNSDDHPLDADCRRTNKDTANCYACPNRAVCPGGAVMFPEQGSWHSAANSTFFIECPNKEACRDGDDDAQEMLQPCQQWWYSQGLDFDYQAYADSIMAGDSSCYSDAPGAVNGTYDMDAACALWGLPYNHPAAYMTRQCSESYAGNAATIVLLAVFFLINTVSMFYTTLFTFMADYTQEEEDEIPIADILQVAIQHFQYYNIITGYGIDWPEAIQGLNAAFGMLTGNIQQQAFTPSCLLSPDASSQQQAEAEQYTALFSPAILLAAVLVLWGVRIFVWNARSLYGAAAEPDLRRLSQLPAPAPEDGAPTDVEKGDGAGRGNGSDTGGAGDDGAGGAEDTAPPPAPPAGFCSGLVRLVCIPVQTYMKNTYSMEGEEGKARWASLINMDRTLGLLHQFLIVVLVVAGILYPAWAQATLSIFSCYFLDTGEGEWPQYQLATSGTGYWVRDMNQACYTVLWLNRDQLQTVHVVQTYGFLYRRYTPECFFWGAISQVQMLLSVVVEVFGTVLPPYMQAVLLQISLISKMTIDSYFTPTKYALLANLEFLSMAVLSITISLGLFFLPPPGQKDPVTPAAEQGIAAIILVLNIGVCLYFMYVWWTNAHDWLLAMLDAMCTALQSFIAAASSKGAGGQPVPLYRKLLACGARVALFFVVLARTIIAIIMPTAATRGGAEGGPAGGLPSTGDAGMDGSYQGGWKTEGTDPPDDMEDAIGGEDANGSGNEQTGEAGEEDDVAADVGAEIFPKQRKKPTSEHDQPLPQDECKDQLPQHGPLDVAPQGGQSGQDGRTLPLRRRSRPQGTTGSEATDNPTASMDAHGPTVEQEGGPGSSGAGHDTGSYSGGVEGLTAEYVGIQLSDLQARV</sequence>
<keyword evidence="2" id="KW-0812">Transmembrane</keyword>
<gene>
    <name evidence="3" type="ORF">HYH02_001195</name>
</gene>
<proteinExistence type="predicted"/>
<dbReference type="InterPro" id="IPR006626">
    <property type="entry name" value="PbH1"/>
</dbReference>
<dbReference type="GO" id="GO:0000724">
    <property type="term" value="P:double-strand break repair via homologous recombination"/>
    <property type="evidence" value="ECO:0007669"/>
    <property type="project" value="TreeGrafter"/>
</dbReference>
<feature type="transmembrane region" description="Helical" evidence="2">
    <location>
        <begin position="1201"/>
        <end position="1220"/>
    </location>
</feature>
<feature type="compositionally biased region" description="Low complexity" evidence="1">
    <location>
        <begin position="670"/>
        <end position="682"/>
    </location>
</feature>
<dbReference type="SMART" id="SM00710">
    <property type="entry name" value="PbH1"/>
    <property type="match status" value="10"/>
</dbReference>
<feature type="compositionally biased region" description="Polar residues" evidence="1">
    <location>
        <begin position="1603"/>
        <end position="1617"/>
    </location>
</feature>
<feature type="region of interest" description="Disordered" evidence="1">
    <location>
        <begin position="670"/>
        <end position="691"/>
    </location>
</feature>
<keyword evidence="2" id="KW-0472">Membrane</keyword>
<dbReference type="PANTHER" id="PTHR19862:SF14">
    <property type="entry name" value="WD REPEAT-CONTAINING PROTEIN 48"/>
    <property type="match status" value="1"/>
</dbReference>
<feature type="compositionally biased region" description="Basic and acidic residues" evidence="1">
    <location>
        <begin position="1556"/>
        <end position="1573"/>
    </location>
</feature>
<evidence type="ECO:0008006" key="5">
    <source>
        <dbReference type="Google" id="ProtNLM"/>
    </source>
</evidence>
<keyword evidence="4" id="KW-1185">Reference proteome</keyword>
<dbReference type="InterPro" id="IPR051246">
    <property type="entry name" value="WDR48"/>
</dbReference>
<evidence type="ECO:0000313" key="3">
    <source>
        <dbReference type="EMBL" id="KAG2454160.1"/>
    </source>
</evidence>
<feature type="region of interest" description="Disordered" evidence="1">
    <location>
        <begin position="1106"/>
        <end position="1153"/>
    </location>
</feature>
<name>A0A836BCX8_9CHLO</name>
<feature type="compositionally biased region" description="Gly residues" evidence="1">
    <location>
        <begin position="1126"/>
        <end position="1144"/>
    </location>
</feature>
<evidence type="ECO:0000256" key="2">
    <source>
        <dbReference type="SAM" id="Phobius"/>
    </source>
</evidence>
<feature type="transmembrane region" description="Helical" evidence="2">
    <location>
        <begin position="952"/>
        <end position="975"/>
    </location>
</feature>
<dbReference type="InterPro" id="IPR011050">
    <property type="entry name" value="Pectin_lyase_fold/virulence"/>
</dbReference>
<dbReference type="PANTHER" id="PTHR19862">
    <property type="entry name" value="WD REPEAT-CONTAINING PROTEIN 48"/>
    <property type="match status" value="1"/>
</dbReference>
<protein>
    <recommendedName>
        <fullName evidence="5">TRP C-terminal domain-containing protein</fullName>
    </recommendedName>
</protein>
<keyword evidence="2" id="KW-1133">Transmembrane helix</keyword>
<dbReference type="GO" id="GO:0043130">
    <property type="term" value="F:ubiquitin binding"/>
    <property type="evidence" value="ECO:0007669"/>
    <property type="project" value="TreeGrafter"/>
</dbReference>
<evidence type="ECO:0000256" key="1">
    <source>
        <dbReference type="SAM" id="MobiDB-lite"/>
    </source>
</evidence>
<feature type="region of interest" description="Disordered" evidence="1">
    <location>
        <begin position="1477"/>
        <end position="1648"/>
    </location>
</feature>